<dbReference type="EMBL" id="BARS01008202">
    <property type="protein sequence ID" value="GAF75404.1"/>
    <property type="molecule type" value="Genomic_DNA"/>
</dbReference>
<gene>
    <name evidence="1" type="ORF">S01H1_15690</name>
    <name evidence="2" type="ORF">S03H2_61896</name>
</gene>
<dbReference type="EMBL" id="BARU01039992">
    <property type="protein sequence ID" value="GAH87089.1"/>
    <property type="molecule type" value="Genomic_DNA"/>
</dbReference>
<evidence type="ECO:0000313" key="2">
    <source>
        <dbReference type="EMBL" id="GAH87089.1"/>
    </source>
</evidence>
<accession>X0S2Y6</accession>
<organism evidence="1">
    <name type="scientific">marine sediment metagenome</name>
    <dbReference type="NCBI Taxonomy" id="412755"/>
    <lineage>
        <taxon>unclassified sequences</taxon>
        <taxon>metagenomes</taxon>
        <taxon>ecological metagenomes</taxon>
    </lineage>
</organism>
<comment type="caution">
    <text evidence="1">The sequence shown here is derived from an EMBL/GenBank/DDBJ whole genome shotgun (WGS) entry which is preliminary data.</text>
</comment>
<proteinExistence type="predicted"/>
<evidence type="ECO:0000313" key="1">
    <source>
        <dbReference type="EMBL" id="GAF75404.1"/>
    </source>
</evidence>
<reference evidence="1" key="1">
    <citation type="journal article" date="2014" name="Front. Microbiol.">
        <title>High frequency of phylogenetically diverse reductive dehalogenase-homologous genes in deep subseafloor sedimentary metagenomes.</title>
        <authorList>
            <person name="Kawai M."/>
            <person name="Futagami T."/>
            <person name="Toyoda A."/>
            <person name="Takaki Y."/>
            <person name="Nishi S."/>
            <person name="Hori S."/>
            <person name="Arai W."/>
            <person name="Tsubouchi T."/>
            <person name="Morono Y."/>
            <person name="Uchiyama I."/>
            <person name="Ito T."/>
            <person name="Fujiyama A."/>
            <person name="Inagaki F."/>
            <person name="Takami H."/>
        </authorList>
    </citation>
    <scope>NUCLEOTIDE SEQUENCE</scope>
    <source>
        <strain evidence="1">Expedition CK06-06</strain>
    </source>
</reference>
<dbReference type="AlphaFoldDB" id="X0S2Y6"/>
<name>X0S2Y6_9ZZZZ</name>
<protein>
    <submittedName>
        <fullName evidence="1">Uncharacterized protein</fullName>
    </submittedName>
</protein>
<sequence>MIRNPRILNNLERKVIKEEKLSFSEALAIFEAMWKEGMTLGVIPPKDPLEGIETDIRIARILNCLKKS</sequence>